<dbReference type="InterPro" id="IPR024301">
    <property type="entry name" value="Amidase_6"/>
</dbReference>
<evidence type="ECO:0000259" key="1">
    <source>
        <dbReference type="Pfam" id="PF12671"/>
    </source>
</evidence>
<evidence type="ECO:0000313" key="3">
    <source>
        <dbReference type="Proteomes" id="UP000290921"/>
    </source>
</evidence>
<name>A0A4Q0VBU3_CLOTA</name>
<accession>A0A4Q0VBU3</accession>
<dbReference type="EMBL" id="QMAP01000008">
    <property type="protein sequence ID" value="RXI47525.1"/>
    <property type="molecule type" value="Genomic_DNA"/>
</dbReference>
<gene>
    <name evidence="2" type="ORF">DP130_09420</name>
</gene>
<dbReference type="AlphaFoldDB" id="A0A4Q0VBU3"/>
<feature type="domain" description="Putative amidase" evidence="1">
    <location>
        <begin position="220"/>
        <end position="399"/>
    </location>
</feature>
<dbReference type="Proteomes" id="UP000290921">
    <property type="component" value="Unassembled WGS sequence"/>
</dbReference>
<comment type="caution">
    <text evidence="2">The sequence shown here is derived from an EMBL/GenBank/DDBJ whole genome shotgun (WGS) entry which is preliminary data.</text>
</comment>
<proteinExistence type="predicted"/>
<sequence length="403" mass="46475">MKKLLKYTSCTLVILFFTSFLVSKTYKANLSFANSFFSSNVLSKEIDKEELKEVIETIYNERCKVFINSDLESLTKFYDTSKNHGKWSLDQEVRRVKYLKTWACQRDIEFTNINSKVILKRASSNKSNIRLGLKEIYTFEYIYKNEENPTKNKFGIGVDHTVSLINQNNEWIISNDWYTDCFHDALKAYSGEMKKIDLSKVEKLEIPKIEKDMNFNYNGKYNRIKAIEYANKYSGAFIDDDNTDYKYNKKYKNYAGLGGDCTNFASQVLGDKDAGGIPADYTWFPHSSKKEGVLVGSKAWVNADAFKNYILYSGKGQLIKKGTFKELSSSTDKHPNGAFEKLELGDLICYVKGGKTDHFAVVTGWDSRGYPLINSHTTDRYNVPWDLGWGDKDISFYFIHIRK</sequence>
<dbReference type="Pfam" id="PF12671">
    <property type="entry name" value="Amidase_6"/>
    <property type="match status" value="1"/>
</dbReference>
<dbReference type="PANTHER" id="PTHR40032:SF1">
    <property type="entry name" value="EXPORTED PROTEIN"/>
    <property type="match status" value="1"/>
</dbReference>
<evidence type="ECO:0000313" key="2">
    <source>
        <dbReference type="EMBL" id="RXI47525.1"/>
    </source>
</evidence>
<dbReference type="RefSeq" id="WP_129030603.1">
    <property type="nucleotide sequence ID" value="NZ_QMAP01000008.1"/>
</dbReference>
<protein>
    <recommendedName>
        <fullName evidence="1">Putative amidase domain-containing protein</fullName>
    </recommendedName>
</protein>
<organism evidence="2 3">
    <name type="scientific">Clostridium tetani</name>
    <dbReference type="NCBI Taxonomy" id="1513"/>
    <lineage>
        <taxon>Bacteria</taxon>
        <taxon>Bacillati</taxon>
        <taxon>Bacillota</taxon>
        <taxon>Clostridia</taxon>
        <taxon>Eubacteriales</taxon>
        <taxon>Clostridiaceae</taxon>
        <taxon>Clostridium</taxon>
    </lineage>
</organism>
<dbReference type="PANTHER" id="PTHR40032">
    <property type="entry name" value="EXPORTED PROTEIN-RELATED"/>
    <property type="match status" value="1"/>
</dbReference>
<reference evidence="2 3" key="1">
    <citation type="submission" date="2018-06" db="EMBL/GenBank/DDBJ databases">
        <title>Genome conservation of Clostridium tetani.</title>
        <authorList>
            <person name="Bruggemann H."/>
            <person name="Popoff M.R."/>
        </authorList>
    </citation>
    <scope>NUCLEOTIDE SEQUENCE [LARGE SCALE GENOMIC DNA]</scope>
    <source>
        <strain evidence="2 3">2017.061</strain>
    </source>
</reference>